<dbReference type="AlphaFoldDB" id="A0A014KVP7"/>
<dbReference type="GO" id="GO:0004829">
    <property type="term" value="F:threonine-tRNA ligase activity"/>
    <property type="evidence" value="ECO:0007669"/>
    <property type="project" value="UniProtKB-UniRule"/>
</dbReference>
<evidence type="ECO:0000256" key="1">
    <source>
        <dbReference type="ARBA" id="ARBA00008226"/>
    </source>
</evidence>
<evidence type="ECO:0000259" key="14">
    <source>
        <dbReference type="PROSITE" id="PS50862"/>
    </source>
</evidence>
<name>A0A014KVP7_9BACT</name>
<dbReference type="Pfam" id="PF03129">
    <property type="entry name" value="HGTP_anticodon"/>
    <property type="match status" value="1"/>
</dbReference>
<evidence type="ECO:0000256" key="5">
    <source>
        <dbReference type="ARBA" id="ARBA00022723"/>
    </source>
</evidence>
<keyword evidence="9 13" id="KW-0694">RNA-binding</keyword>
<evidence type="ECO:0000256" key="8">
    <source>
        <dbReference type="ARBA" id="ARBA00022840"/>
    </source>
</evidence>
<dbReference type="InterPro" id="IPR047246">
    <property type="entry name" value="ThrRS_anticodon"/>
</dbReference>
<keyword evidence="11 13" id="KW-0030">Aminoacyl-tRNA synthetase</keyword>
<dbReference type="CDD" id="cd00771">
    <property type="entry name" value="ThrRS_core"/>
    <property type="match status" value="1"/>
</dbReference>
<evidence type="ECO:0000256" key="12">
    <source>
        <dbReference type="ARBA" id="ARBA00049515"/>
    </source>
</evidence>
<keyword evidence="8 13" id="KW-0067">ATP-binding</keyword>
<dbReference type="Gene3D" id="3.30.930.10">
    <property type="entry name" value="Bira Bifunctional Protein, Domain 2"/>
    <property type="match status" value="1"/>
</dbReference>
<dbReference type="EC" id="6.1.1.3" evidence="13"/>
<sequence>MELKIDYELNHSTSHLLALAIKTLFPNVKLGIGPVYDDGFYYDFDLETPLSESDFAKIEKLMKKLVSKNLRIVQTEGNNLDFQSQIYKQELKSDLENKSEKVTYFSIVDQQNNILFEDLCAGRHLESLNQIKNFKLLKIAGAYWRGNSKNKQLTRIYGTSWDSKENLEKFLQILQERQERDHRRIGSKLKLFSFSHYFGLGFPVWLENGMKIHNKIRQKILEFDRNYGFREVLTPHFGHQSLYEISGHLQHYKDDMFSPIKVEDEALIPRPMTCPHHIILFSEQHFSYRNLPFRVSEQSRLYRYEKSGALSGLERVRAMDLTEGHIFVTKKQIFSEISHLFKMIQEVLDFFKIKVFYISFSKRDPQNKEKFFQDDLMWNQAENDLKQFLDQNNVKYVEKIGEAAFYGPKIDFQIKTALNKEVTISTLQLDFLLPQKFGISFTNEFNQKETPILIHRGLIGTYERFIAILLEQTKGKLPFWLSPKQIIVIPVGEKHYEYSKKIHEILFNLGYNSEIDLRSERITRKIREANLQKTAFQIIIGDEEIAKNEITYREFGSQESFKISLVDFIELLKNREKNV</sequence>
<dbReference type="CDD" id="cd00860">
    <property type="entry name" value="ThrRS_anticodon"/>
    <property type="match status" value="1"/>
</dbReference>
<comment type="subcellular location">
    <subcellularLocation>
        <location evidence="13">Cytoplasm</location>
    </subcellularLocation>
</comment>
<keyword evidence="4 13" id="KW-0436">Ligase</keyword>
<dbReference type="eggNOG" id="COG0441">
    <property type="taxonomic scope" value="Bacteria"/>
</dbReference>
<dbReference type="InterPro" id="IPR006195">
    <property type="entry name" value="aa-tRNA-synth_II"/>
</dbReference>
<keyword evidence="2 13" id="KW-0963">Cytoplasm</keyword>
<dbReference type="GO" id="GO:0006435">
    <property type="term" value="P:threonyl-tRNA aminoacylation"/>
    <property type="evidence" value="ECO:0007669"/>
    <property type="project" value="UniProtKB-UniRule"/>
</dbReference>
<dbReference type="InterPro" id="IPR036621">
    <property type="entry name" value="Anticodon-bd_dom_sf"/>
</dbReference>
<dbReference type="SUPFAM" id="SSF55186">
    <property type="entry name" value="ThrRS/AlaRS common domain"/>
    <property type="match status" value="1"/>
</dbReference>
<dbReference type="SUPFAM" id="SSF55681">
    <property type="entry name" value="Class II aaRS and biotin synthetases"/>
    <property type="match status" value="1"/>
</dbReference>
<keyword evidence="10 13" id="KW-0648">Protein biosynthesis</keyword>
<reference evidence="15 16" key="1">
    <citation type="submission" date="2014-03" db="EMBL/GenBank/DDBJ databases">
        <title>Genome sequence of Mycoplasma ovipneumoniae strain 14811.</title>
        <authorList>
            <person name="Sirand-Pugnet P."/>
            <person name="Breton M."/>
            <person name="Dordet-Frisoni E."/>
            <person name="Baranowski E."/>
            <person name="Barre A."/>
            <person name="Couture C."/>
            <person name="Dupuy V."/>
            <person name="Gaurivaud P."/>
            <person name="Jacob D."/>
            <person name="Lemaitre C."/>
            <person name="Manso-Silvan L."/>
            <person name="Nikolski M."/>
            <person name="Nouvel L.-X."/>
            <person name="Poumarat F."/>
            <person name="Tardy F."/>
            <person name="Thebault P."/>
            <person name="Theil S."/>
            <person name="Citti C."/>
            <person name="Thiaucourt F."/>
            <person name="Blanchard A."/>
        </authorList>
    </citation>
    <scope>NUCLEOTIDE SEQUENCE [LARGE SCALE GENOMIC DNA]</scope>
    <source>
        <strain evidence="15 16">14811</strain>
    </source>
</reference>
<keyword evidence="7 13" id="KW-0862">Zinc</keyword>
<evidence type="ECO:0000256" key="13">
    <source>
        <dbReference type="HAMAP-Rule" id="MF_00184"/>
    </source>
</evidence>
<feature type="binding site" evidence="13">
    <location>
        <position position="455"/>
    </location>
    <ligand>
        <name>Zn(2+)</name>
        <dbReference type="ChEBI" id="CHEBI:29105"/>
        <note>catalytic</note>
    </ligand>
</feature>
<dbReference type="Gene3D" id="3.40.50.800">
    <property type="entry name" value="Anticodon-binding domain"/>
    <property type="match status" value="1"/>
</dbReference>
<evidence type="ECO:0000256" key="7">
    <source>
        <dbReference type="ARBA" id="ARBA00022833"/>
    </source>
</evidence>
<evidence type="ECO:0000256" key="11">
    <source>
        <dbReference type="ARBA" id="ARBA00023146"/>
    </source>
</evidence>
<dbReference type="EMBL" id="JFAD01000020">
    <property type="protein sequence ID" value="EXU61086.1"/>
    <property type="molecule type" value="Genomic_DNA"/>
</dbReference>
<evidence type="ECO:0000313" key="16">
    <source>
        <dbReference type="Proteomes" id="UP000020977"/>
    </source>
</evidence>
<feature type="domain" description="Aminoacyl-transfer RNA synthetases class-II family profile" evidence="14">
    <location>
        <begin position="209"/>
        <end position="478"/>
    </location>
</feature>
<comment type="catalytic activity">
    <reaction evidence="12 13">
        <text>tRNA(Thr) + L-threonine + ATP = L-threonyl-tRNA(Thr) + AMP + diphosphate + H(+)</text>
        <dbReference type="Rhea" id="RHEA:24624"/>
        <dbReference type="Rhea" id="RHEA-COMP:9670"/>
        <dbReference type="Rhea" id="RHEA-COMP:9704"/>
        <dbReference type="ChEBI" id="CHEBI:15378"/>
        <dbReference type="ChEBI" id="CHEBI:30616"/>
        <dbReference type="ChEBI" id="CHEBI:33019"/>
        <dbReference type="ChEBI" id="CHEBI:57926"/>
        <dbReference type="ChEBI" id="CHEBI:78442"/>
        <dbReference type="ChEBI" id="CHEBI:78534"/>
        <dbReference type="ChEBI" id="CHEBI:456215"/>
        <dbReference type="EC" id="6.1.1.3"/>
    </reaction>
</comment>
<organism evidence="15 16">
    <name type="scientific">Mesomycoplasma ovipneumoniae 14811</name>
    <dbReference type="NCBI Taxonomy" id="1188239"/>
    <lineage>
        <taxon>Bacteria</taxon>
        <taxon>Bacillati</taxon>
        <taxon>Mycoplasmatota</taxon>
        <taxon>Mycoplasmoidales</taxon>
        <taxon>Metamycoplasmataceae</taxon>
        <taxon>Mesomycoplasma</taxon>
    </lineage>
</organism>
<comment type="caution">
    <text evidence="15">The sequence shown here is derived from an EMBL/GenBank/DDBJ whole genome shotgun (WGS) entry which is preliminary data.</text>
</comment>
<dbReference type="InterPro" id="IPR012947">
    <property type="entry name" value="tRNA_SAD"/>
</dbReference>
<dbReference type="STRING" id="1188239.MOVI_3890"/>
<dbReference type="NCBIfam" id="TIGR00418">
    <property type="entry name" value="thrS"/>
    <property type="match status" value="1"/>
</dbReference>
<evidence type="ECO:0000256" key="10">
    <source>
        <dbReference type="ARBA" id="ARBA00022917"/>
    </source>
</evidence>
<protein>
    <recommendedName>
        <fullName evidence="13">Threonine--tRNA ligase</fullName>
        <ecNumber evidence="13">6.1.1.3</ecNumber>
    </recommendedName>
    <alternativeName>
        <fullName evidence="13">Threonyl-tRNA synthetase</fullName>
        <shortName evidence="13">ThrRS</shortName>
    </alternativeName>
</protein>
<dbReference type="Gene3D" id="3.30.54.20">
    <property type="match status" value="1"/>
</dbReference>
<dbReference type="PANTHER" id="PTHR11451">
    <property type="entry name" value="THREONINE-TRNA LIGASE"/>
    <property type="match status" value="1"/>
</dbReference>
<accession>A0A014KVP7</accession>
<comment type="similarity">
    <text evidence="1 13">Belongs to the class-II aminoacyl-tRNA synthetase family.</text>
</comment>
<dbReference type="InterPro" id="IPR002314">
    <property type="entry name" value="aa-tRNA-synt_IIb"/>
</dbReference>
<dbReference type="InterPro" id="IPR045864">
    <property type="entry name" value="aa-tRNA-synth_II/BPL/LPL"/>
</dbReference>
<dbReference type="Pfam" id="PF07973">
    <property type="entry name" value="tRNA_SAD"/>
    <property type="match status" value="1"/>
</dbReference>
<keyword evidence="6 13" id="KW-0547">Nucleotide-binding</keyword>
<dbReference type="InterPro" id="IPR004154">
    <property type="entry name" value="Anticodon-bd"/>
</dbReference>
<dbReference type="PATRIC" id="fig|1188239.3.peg.964"/>
<dbReference type="Proteomes" id="UP000020977">
    <property type="component" value="Unassembled WGS sequence"/>
</dbReference>
<gene>
    <name evidence="13 15" type="primary">thrS</name>
    <name evidence="15" type="ORF">MOVI_3890</name>
</gene>
<feature type="binding site" evidence="13">
    <location>
        <position position="325"/>
    </location>
    <ligand>
        <name>Zn(2+)</name>
        <dbReference type="ChEBI" id="CHEBI:29105"/>
        <note>catalytic</note>
    </ligand>
</feature>
<dbReference type="InterPro" id="IPR033728">
    <property type="entry name" value="ThrRS_core"/>
</dbReference>
<dbReference type="HAMAP" id="MF_00184">
    <property type="entry name" value="Thr_tRNA_synth"/>
    <property type="match status" value="1"/>
</dbReference>
<dbReference type="RefSeq" id="WP_044284228.1">
    <property type="nucleotide sequence ID" value="NZ_JFAD01000020.1"/>
</dbReference>
<evidence type="ECO:0000256" key="6">
    <source>
        <dbReference type="ARBA" id="ARBA00022741"/>
    </source>
</evidence>
<dbReference type="GO" id="GO:0046872">
    <property type="term" value="F:metal ion binding"/>
    <property type="evidence" value="ECO:0007669"/>
    <property type="project" value="UniProtKB-KW"/>
</dbReference>
<dbReference type="SUPFAM" id="SSF52954">
    <property type="entry name" value="Class II aaRS ABD-related"/>
    <property type="match status" value="1"/>
</dbReference>
<dbReference type="GO" id="GO:0005737">
    <property type="term" value="C:cytoplasm"/>
    <property type="evidence" value="ECO:0007669"/>
    <property type="project" value="UniProtKB-SubCell"/>
</dbReference>
<dbReference type="InterPro" id="IPR018163">
    <property type="entry name" value="Thr/Ala-tRNA-synth_IIc_edit"/>
</dbReference>
<dbReference type="GO" id="GO:0005524">
    <property type="term" value="F:ATP binding"/>
    <property type="evidence" value="ECO:0007669"/>
    <property type="project" value="UniProtKB-UniRule"/>
</dbReference>
<evidence type="ECO:0000313" key="15">
    <source>
        <dbReference type="EMBL" id="EXU61086.1"/>
    </source>
</evidence>
<dbReference type="PRINTS" id="PR01047">
    <property type="entry name" value="TRNASYNTHTHR"/>
</dbReference>
<feature type="binding site" evidence="13">
    <location>
        <position position="274"/>
    </location>
    <ligand>
        <name>Zn(2+)</name>
        <dbReference type="ChEBI" id="CHEBI:29105"/>
        <note>catalytic</note>
    </ligand>
</feature>
<keyword evidence="5 13" id="KW-0479">Metal-binding</keyword>
<dbReference type="InterPro" id="IPR002320">
    <property type="entry name" value="Thr-tRNA-ligase_IIa"/>
</dbReference>
<proteinExistence type="inferred from homology"/>
<dbReference type="FunFam" id="3.30.930.10:FF:000002">
    <property type="entry name" value="Threonine--tRNA ligase"/>
    <property type="match status" value="1"/>
</dbReference>
<dbReference type="SMART" id="SM00863">
    <property type="entry name" value="tRNA_SAD"/>
    <property type="match status" value="1"/>
</dbReference>
<dbReference type="PANTHER" id="PTHR11451:SF56">
    <property type="entry name" value="THREONINE--TRNA LIGASE 1"/>
    <property type="match status" value="1"/>
</dbReference>
<dbReference type="Gene3D" id="3.30.980.10">
    <property type="entry name" value="Threonyl-trna Synthetase, Chain A, domain 2"/>
    <property type="match status" value="1"/>
</dbReference>
<keyword evidence="3 13" id="KW-0820">tRNA-binding</keyword>
<evidence type="ECO:0000256" key="2">
    <source>
        <dbReference type="ARBA" id="ARBA00022490"/>
    </source>
</evidence>
<evidence type="ECO:0000256" key="3">
    <source>
        <dbReference type="ARBA" id="ARBA00022555"/>
    </source>
</evidence>
<comment type="cofactor">
    <cofactor evidence="13">
        <name>Zn(2+)</name>
        <dbReference type="ChEBI" id="CHEBI:29105"/>
    </cofactor>
    <text evidence="13">Binds 1 zinc ion per subunit.</text>
</comment>
<evidence type="ECO:0000256" key="4">
    <source>
        <dbReference type="ARBA" id="ARBA00022598"/>
    </source>
</evidence>
<dbReference type="PROSITE" id="PS50862">
    <property type="entry name" value="AA_TRNA_LIGASE_II"/>
    <property type="match status" value="1"/>
</dbReference>
<dbReference type="Pfam" id="PF00587">
    <property type="entry name" value="tRNA-synt_2b"/>
    <property type="match status" value="1"/>
</dbReference>
<evidence type="ECO:0000256" key="9">
    <source>
        <dbReference type="ARBA" id="ARBA00022884"/>
    </source>
</evidence>
<comment type="subunit">
    <text evidence="13">Homodimer.</text>
</comment>
<dbReference type="GO" id="GO:0000049">
    <property type="term" value="F:tRNA binding"/>
    <property type="evidence" value="ECO:0007669"/>
    <property type="project" value="UniProtKB-KW"/>
</dbReference>
<comment type="caution">
    <text evidence="13">Lacks conserved residue(s) required for the propagation of feature annotation.</text>
</comment>